<dbReference type="RefSeq" id="WP_087255047.1">
    <property type="nucleotide sequence ID" value="NZ_CAJFOD010000059.1"/>
</dbReference>
<dbReference type="SUPFAM" id="SSF53335">
    <property type="entry name" value="S-adenosyl-L-methionine-dependent methyltransferases"/>
    <property type="match status" value="1"/>
</dbReference>
<evidence type="ECO:0000313" key="3">
    <source>
        <dbReference type="Proteomes" id="UP000196258"/>
    </source>
</evidence>
<dbReference type="GO" id="GO:0032259">
    <property type="term" value="P:methylation"/>
    <property type="evidence" value="ECO:0007669"/>
    <property type="project" value="UniProtKB-KW"/>
</dbReference>
<dbReference type="PANTHER" id="PTHR35276:SF1">
    <property type="entry name" value="TRNA (MNM(5)S(2)U34)-METHYLTRANSFERASE, CHLOROPLASTIC"/>
    <property type="match status" value="1"/>
</dbReference>
<evidence type="ECO:0000313" key="1">
    <source>
        <dbReference type="EMBL" id="HJF41346.1"/>
    </source>
</evidence>
<proteinExistence type="predicted"/>
<dbReference type="GO" id="GO:0008168">
    <property type="term" value="F:methyltransferase activity"/>
    <property type="evidence" value="ECO:0007669"/>
    <property type="project" value="UniProtKB-KW"/>
</dbReference>
<accession>A0A1Y4QKS3</accession>
<protein>
    <submittedName>
        <fullName evidence="1">Class I SAM-dependent methyltransferase</fullName>
    </submittedName>
    <submittedName>
        <fullName evidence="2">rRNA methyltransferase</fullName>
    </submittedName>
</protein>
<evidence type="ECO:0000313" key="2">
    <source>
        <dbReference type="EMBL" id="OUQ05905.1"/>
    </source>
</evidence>
<dbReference type="Proteomes" id="UP000196258">
    <property type="component" value="Unassembled WGS sequence"/>
</dbReference>
<dbReference type="Gene3D" id="3.40.50.150">
    <property type="entry name" value="Vaccinia Virus protein VP39"/>
    <property type="match status" value="1"/>
</dbReference>
<dbReference type="InterPro" id="IPR010719">
    <property type="entry name" value="MnmM_MeTrfase"/>
</dbReference>
<sequence>MKTMTEYVKNKILSSTYTTAIDFTMGNGNDTLTLSKVAKKVYSFDIQELALKNTKELIKDINNVELILDSHENFDKYVNNYDIGVFNLGYLPQGDHRITTMVDTTLIAIDKAVKCLNKDGHLYIVVYIGHDEGKKESIKVDEYVSKLDHQSYNVSLFKMMNKQNAPYVIEIEKRK</sequence>
<reference evidence="2" key="2">
    <citation type="journal article" date="2018" name="BMC Genomics">
        <title>Whole genome sequencing and function prediction of 133 gut anaerobes isolated from chicken caecum in pure cultures.</title>
        <authorList>
            <person name="Medvecky M."/>
            <person name="Cejkova D."/>
            <person name="Polansky O."/>
            <person name="Karasova D."/>
            <person name="Kubasova T."/>
            <person name="Cizek A."/>
            <person name="Rychlik I."/>
        </authorList>
    </citation>
    <scope>NUCLEOTIDE SEQUENCE</scope>
    <source>
        <strain evidence="2">An149</strain>
    </source>
</reference>
<dbReference type="EMBL" id="DYWV01000362">
    <property type="protein sequence ID" value="HJF41346.1"/>
    <property type="molecule type" value="Genomic_DNA"/>
</dbReference>
<dbReference type="PANTHER" id="PTHR35276">
    <property type="entry name" value="S-ADENOSYL-L-METHIONINE-DEPENDENT METHYLTRANSFERASES SUPERFAMILY PROTEIN"/>
    <property type="match status" value="1"/>
</dbReference>
<dbReference type="AlphaFoldDB" id="A0A1Y4QKS3"/>
<dbReference type="Pfam" id="PF06962">
    <property type="entry name" value="rRNA_methylase"/>
    <property type="match status" value="1"/>
</dbReference>
<keyword evidence="2" id="KW-0808">Transferase</keyword>
<dbReference type="EMBL" id="NFLB01000003">
    <property type="protein sequence ID" value="OUQ05905.1"/>
    <property type="molecule type" value="Genomic_DNA"/>
</dbReference>
<dbReference type="InterPro" id="IPR029063">
    <property type="entry name" value="SAM-dependent_MTases_sf"/>
</dbReference>
<reference evidence="3" key="1">
    <citation type="submission" date="2017-04" db="EMBL/GenBank/DDBJ databases">
        <title>Function of individual gut microbiota members based on whole genome sequencing of pure cultures obtained from chicken caecum.</title>
        <authorList>
            <person name="Medvecky M."/>
            <person name="Cejkova D."/>
            <person name="Polansky O."/>
            <person name="Karasova D."/>
            <person name="Kubasova T."/>
            <person name="Cizek A."/>
            <person name="Rychlik I."/>
        </authorList>
    </citation>
    <scope>NUCLEOTIDE SEQUENCE [LARGE SCALE GENOMIC DNA]</scope>
    <source>
        <strain evidence="3">An149</strain>
    </source>
</reference>
<organism evidence="2 3">
    <name type="scientific">Thomasclavelia spiroformis</name>
    <dbReference type="NCBI Taxonomy" id="29348"/>
    <lineage>
        <taxon>Bacteria</taxon>
        <taxon>Bacillati</taxon>
        <taxon>Bacillota</taxon>
        <taxon>Erysipelotrichia</taxon>
        <taxon>Erysipelotrichales</taxon>
        <taxon>Coprobacillaceae</taxon>
        <taxon>Thomasclavelia</taxon>
    </lineage>
</organism>
<name>A0A1Y4QKS3_9FIRM</name>
<gene>
    <name evidence="2" type="ORF">B5E91_03615</name>
    <name evidence="1" type="ORF">K8V91_10520</name>
</gene>
<keyword evidence="2" id="KW-0489">Methyltransferase</keyword>
<reference evidence="1" key="3">
    <citation type="journal article" date="2021" name="PeerJ">
        <title>Extensive microbial diversity within the chicken gut microbiome revealed by metagenomics and culture.</title>
        <authorList>
            <person name="Gilroy R."/>
            <person name="Ravi A."/>
            <person name="Getino M."/>
            <person name="Pursley I."/>
            <person name="Horton D.L."/>
            <person name="Alikhan N.F."/>
            <person name="Baker D."/>
            <person name="Gharbi K."/>
            <person name="Hall N."/>
            <person name="Watson M."/>
            <person name="Adriaenssens E.M."/>
            <person name="Foster-Nyarko E."/>
            <person name="Jarju S."/>
            <person name="Secka A."/>
            <person name="Antonio M."/>
            <person name="Oren A."/>
            <person name="Chaudhuri R.R."/>
            <person name="La Ragione R."/>
            <person name="Hildebrand F."/>
            <person name="Pallen M.J."/>
        </authorList>
    </citation>
    <scope>NUCLEOTIDE SEQUENCE</scope>
    <source>
        <strain evidence="1">CHK193-16274</strain>
    </source>
</reference>
<reference evidence="1" key="4">
    <citation type="submission" date="2021-09" db="EMBL/GenBank/DDBJ databases">
        <authorList>
            <person name="Gilroy R."/>
        </authorList>
    </citation>
    <scope>NUCLEOTIDE SEQUENCE</scope>
    <source>
        <strain evidence="1">CHK193-16274</strain>
    </source>
</reference>
<dbReference type="Proteomes" id="UP000749320">
    <property type="component" value="Unassembled WGS sequence"/>
</dbReference>
<comment type="caution">
    <text evidence="2">The sequence shown here is derived from an EMBL/GenBank/DDBJ whole genome shotgun (WGS) entry which is preliminary data.</text>
</comment>